<protein>
    <submittedName>
        <fullName evidence="1">Uncharacterized protein</fullName>
    </submittedName>
</protein>
<evidence type="ECO:0000313" key="2">
    <source>
        <dbReference type="Proteomes" id="UP001279734"/>
    </source>
</evidence>
<reference evidence="1" key="1">
    <citation type="submission" date="2023-05" db="EMBL/GenBank/DDBJ databases">
        <title>Nepenthes gracilis genome sequencing.</title>
        <authorList>
            <person name="Fukushima K."/>
        </authorList>
    </citation>
    <scope>NUCLEOTIDE SEQUENCE</scope>
    <source>
        <strain evidence="1">SING2019-196</strain>
    </source>
</reference>
<keyword evidence="2" id="KW-1185">Reference proteome</keyword>
<sequence length="65" mass="7058">MVLYSNIPAVLILSVRKLGPPASISSANILENFVFGNIKYGSATSPIKCDLIWLFDNSTEGERVS</sequence>
<name>A0AAD3XY87_NEPGR</name>
<dbReference type="Proteomes" id="UP001279734">
    <property type="component" value="Unassembled WGS sequence"/>
</dbReference>
<evidence type="ECO:0000313" key="1">
    <source>
        <dbReference type="EMBL" id="GMH20759.1"/>
    </source>
</evidence>
<accession>A0AAD3XY87</accession>
<comment type="caution">
    <text evidence="1">The sequence shown here is derived from an EMBL/GenBank/DDBJ whole genome shotgun (WGS) entry which is preliminary data.</text>
</comment>
<dbReference type="AlphaFoldDB" id="A0AAD3XY87"/>
<proteinExistence type="predicted"/>
<organism evidence="1 2">
    <name type="scientific">Nepenthes gracilis</name>
    <name type="common">Slender pitcher plant</name>
    <dbReference type="NCBI Taxonomy" id="150966"/>
    <lineage>
        <taxon>Eukaryota</taxon>
        <taxon>Viridiplantae</taxon>
        <taxon>Streptophyta</taxon>
        <taxon>Embryophyta</taxon>
        <taxon>Tracheophyta</taxon>
        <taxon>Spermatophyta</taxon>
        <taxon>Magnoliopsida</taxon>
        <taxon>eudicotyledons</taxon>
        <taxon>Gunneridae</taxon>
        <taxon>Pentapetalae</taxon>
        <taxon>Caryophyllales</taxon>
        <taxon>Nepenthaceae</taxon>
        <taxon>Nepenthes</taxon>
    </lineage>
</organism>
<gene>
    <name evidence="1" type="ORF">Nepgr_022601</name>
</gene>
<dbReference type="EMBL" id="BSYO01000022">
    <property type="protein sequence ID" value="GMH20759.1"/>
    <property type="molecule type" value="Genomic_DNA"/>
</dbReference>